<organism evidence="2 3">
    <name type="scientific">Candidatus Caccopulliclostridium gallistercoris</name>
    <dbReference type="NCBI Taxonomy" id="2840719"/>
    <lineage>
        <taxon>Bacteria</taxon>
        <taxon>Bacillati</taxon>
        <taxon>Bacillota</taxon>
        <taxon>Clostridia</taxon>
        <taxon>Candidatus Caccopulliclostridium</taxon>
    </lineage>
</organism>
<keyword evidence="1" id="KW-1133">Transmembrane helix</keyword>
<comment type="caution">
    <text evidence="2">The sequence shown here is derived from an EMBL/GenBank/DDBJ whole genome shotgun (WGS) entry which is preliminary data.</text>
</comment>
<keyword evidence="1" id="KW-0812">Transmembrane</keyword>
<keyword evidence="1" id="KW-0472">Membrane</keyword>
<evidence type="ECO:0000313" key="3">
    <source>
        <dbReference type="Proteomes" id="UP000886861"/>
    </source>
</evidence>
<sequence>MWQDIINIIISNGIFAILFVSLLFIQIKDSKKREEKYQEAIKKLSHHLDVVEDISEDVKEMKKIIIIPKKKGSKLNEI</sequence>
<feature type="transmembrane region" description="Helical" evidence="1">
    <location>
        <begin position="6"/>
        <end position="25"/>
    </location>
</feature>
<accession>A0A9D1SYR4</accession>
<gene>
    <name evidence="2" type="ORF">IAA62_01330</name>
</gene>
<dbReference type="Pfam" id="PF10960">
    <property type="entry name" value="Holin_BhlA"/>
    <property type="match status" value="1"/>
</dbReference>
<dbReference type="InterPro" id="IPR024405">
    <property type="entry name" value="Phage_BhlA/UviB"/>
</dbReference>
<evidence type="ECO:0000313" key="2">
    <source>
        <dbReference type="EMBL" id="HIV01182.1"/>
    </source>
</evidence>
<name>A0A9D1SYR4_9FIRM</name>
<dbReference type="EMBL" id="DVOJ01000005">
    <property type="protein sequence ID" value="HIV01182.1"/>
    <property type="molecule type" value="Genomic_DNA"/>
</dbReference>
<reference evidence="2" key="1">
    <citation type="submission" date="2020-10" db="EMBL/GenBank/DDBJ databases">
        <authorList>
            <person name="Gilroy R."/>
        </authorList>
    </citation>
    <scope>NUCLEOTIDE SEQUENCE</scope>
    <source>
        <strain evidence="2">CHK186-9395</strain>
    </source>
</reference>
<dbReference type="AlphaFoldDB" id="A0A9D1SYR4"/>
<evidence type="ECO:0000256" key="1">
    <source>
        <dbReference type="SAM" id="Phobius"/>
    </source>
</evidence>
<protein>
    <submittedName>
        <fullName evidence="2">Bacteriocin</fullName>
    </submittedName>
</protein>
<proteinExistence type="predicted"/>
<reference evidence="2" key="2">
    <citation type="journal article" date="2021" name="PeerJ">
        <title>Extensive microbial diversity within the chicken gut microbiome revealed by metagenomics and culture.</title>
        <authorList>
            <person name="Gilroy R."/>
            <person name="Ravi A."/>
            <person name="Getino M."/>
            <person name="Pursley I."/>
            <person name="Horton D.L."/>
            <person name="Alikhan N.F."/>
            <person name="Baker D."/>
            <person name="Gharbi K."/>
            <person name="Hall N."/>
            <person name="Watson M."/>
            <person name="Adriaenssens E.M."/>
            <person name="Foster-Nyarko E."/>
            <person name="Jarju S."/>
            <person name="Secka A."/>
            <person name="Antonio M."/>
            <person name="Oren A."/>
            <person name="Chaudhuri R.R."/>
            <person name="La Ragione R."/>
            <person name="Hildebrand F."/>
            <person name="Pallen M.J."/>
        </authorList>
    </citation>
    <scope>NUCLEOTIDE SEQUENCE</scope>
    <source>
        <strain evidence="2">CHK186-9395</strain>
    </source>
</reference>
<dbReference type="Proteomes" id="UP000886861">
    <property type="component" value="Unassembled WGS sequence"/>
</dbReference>